<feature type="compositionally biased region" description="Basic and acidic residues" evidence="1">
    <location>
        <begin position="485"/>
        <end position="498"/>
    </location>
</feature>
<evidence type="ECO:0000256" key="1">
    <source>
        <dbReference type="SAM" id="MobiDB-lite"/>
    </source>
</evidence>
<dbReference type="EMBL" id="GEBQ01014642">
    <property type="protein sequence ID" value="JAT25335.1"/>
    <property type="molecule type" value="Transcribed_RNA"/>
</dbReference>
<feature type="compositionally biased region" description="Basic and acidic residues" evidence="1">
    <location>
        <begin position="211"/>
        <end position="225"/>
    </location>
</feature>
<accession>A0A1B6LNS5</accession>
<feature type="region of interest" description="Disordered" evidence="1">
    <location>
        <begin position="13"/>
        <end position="241"/>
    </location>
</feature>
<protein>
    <submittedName>
        <fullName evidence="2">Uncharacterized protein</fullName>
    </submittedName>
</protein>
<feature type="region of interest" description="Disordered" evidence="1">
    <location>
        <begin position="354"/>
        <end position="382"/>
    </location>
</feature>
<feature type="compositionally biased region" description="Basic and acidic residues" evidence="1">
    <location>
        <begin position="172"/>
        <end position="193"/>
    </location>
</feature>
<proteinExistence type="predicted"/>
<feature type="non-terminal residue" evidence="2">
    <location>
        <position position="722"/>
    </location>
</feature>
<feature type="region of interest" description="Disordered" evidence="1">
    <location>
        <begin position="477"/>
        <end position="511"/>
    </location>
</feature>
<feature type="compositionally biased region" description="Polar residues" evidence="1">
    <location>
        <begin position="359"/>
        <end position="377"/>
    </location>
</feature>
<feature type="compositionally biased region" description="Polar residues" evidence="1">
    <location>
        <begin position="321"/>
        <end position="342"/>
    </location>
</feature>
<name>A0A1B6LNS5_9HEMI</name>
<feature type="compositionally biased region" description="Polar residues" evidence="1">
    <location>
        <begin position="125"/>
        <end position="144"/>
    </location>
</feature>
<gene>
    <name evidence="2" type="ORF">g.13158</name>
</gene>
<reference evidence="2" key="1">
    <citation type="submission" date="2015-11" db="EMBL/GenBank/DDBJ databases">
        <title>De novo transcriptome assembly of four potential Pierce s Disease insect vectors from Arizona vineyards.</title>
        <authorList>
            <person name="Tassone E.E."/>
        </authorList>
    </citation>
    <scope>NUCLEOTIDE SEQUENCE</scope>
</reference>
<feature type="compositionally biased region" description="Basic and acidic residues" evidence="1">
    <location>
        <begin position="279"/>
        <end position="288"/>
    </location>
</feature>
<dbReference type="AlphaFoldDB" id="A0A1B6LNS5"/>
<evidence type="ECO:0000313" key="2">
    <source>
        <dbReference type="EMBL" id="JAT25335.1"/>
    </source>
</evidence>
<feature type="region of interest" description="Disordered" evidence="1">
    <location>
        <begin position="279"/>
        <end position="342"/>
    </location>
</feature>
<feature type="compositionally biased region" description="Basic residues" evidence="1">
    <location>
        <begin position="46"/>
        <end position="56"/>
    </location>
</feature>
<feature type="compositionally biased region" description="Basic and acidic residues" evidence="1">
    <location>
        <begin position="107"/>
        <end position="117"/>
    </location>
</feature>
<feature type="compositionally biased region" description="Polar residues" evidence="1">
    <location>
        <begin position="80"/>
        <end position="106"/>
    </location>
</feature>
<organism evidence="2">
    <name type="scientific">Graphocephala atropunctata</name>
    <dbReference type="NCBI Taxonomy" id="36148"/>
    <lineage>
        <taxon>Eukaryota</taxon>
        <taxon>Metazoa</taxon>
        <taxon>Ecdysozoa</taxon>
        <taxon>Arthropoda</taxon>
        <taxon>Hexapoda</taxon>
        <taxon>Insecta</taxon>
        <taxon>Pterygota</taxon>
        <taxon>Neoptera</taxon>
        <taxon>Paraneoptera</taxon>
        <taxon>Hemiptera</taxon>
        <taxon>Auchenorrhyncha</taxon>
        <taxon>Membracoidea</taxon>
        <taxon>Cicadellidae</taxon>
        <taxon>Cicadellinae</taxon>
        <taxon>Cicadellini</taxon>
        <taxon>Graphocephala</taxon>
    </lineage>
</organism>
<sequence>MSSDEEILVVKKKRFVVDSDLSDTNEDAGKQELNEVEGEILNESPKKKKKKPRRIKTLNSSSDSDEENNTTQKSVKRKSQTLSTSPQTSYNEDTLRMDNNIQTSPDQKADSCEHNDESSLPGIEDTQQNPKDSLYKNSDLFTNESSDEDDLQEKGVCNNREYDSENGNSSNEDGHDKGSVHSEDEELGMDRNIGRSPSPLLQPKERKSKKKAIEEMDEIRKESQRMMRQAPVAIPYHRPRQRTLAEFRERRKSTPKISLHTSADLLVTAWRAIEQREKEAETFYKSESSEDEVDEEKNTGEVGQENQSSLKNNDKIEGKDTLTTQDQINGNEETSNSNKDSMLTTLDCNVENSVEESETLVNGGNNITDSNDRTSNGKGYKSDHEFSIEKSFSIGCERQDCVVQGSELDERNCVERLDTEKYLCSDKQDSFLNAQFEGINNVDHSKHNEKEASVEEPMTIPSCTSNTIDSLPNTEEFSLRLSESQSDRESKSNERKIDISTTKEGGDPIMNNTECLKNIQTHLMEVDGTEMNNDQDNCQNHCVNGVKMLTNKLSDDIDFSEEYNEKLRNQIDDDIKENIEDGIKENIEDDIKENNEDDIKENIDSNKIPNIANEIDSIEYKLRMKYNHEPKIPVASAPKIIRAEDGMIDLEEGVGKPGVGGLMERFYTHLSYKKKTIKKKTPLELSIVSAETDAGGHVSAIKEEVVKVLVGGEDEEEDPALA</sequence>